<accession>A0A849I532</accession>
<keyword evidence="1" id="KW-0472">Membrane</keyword>
<evidence type="ECO:0000313" key="2">
    <source>
        <dbReference type="EMBL" id="NNM71499.1"/>
    </source>
</evidence>
<protein>
    <submittedName>
        <fullName evidence="2">Uncharacterized protein</fullName>
    </submittedName>
</protein>
<reference evidence="2 3" key="1">
    <citation type="submission" date="2020-04" db="EMBL/GenBank/DDBJ databases">
        <title>Enterovirga sp. isolate from soil.</title>
        <authorList>
            <person name="Chea S."/>
            <person name="Kim D.-U."/>
        </authorList>
    </citation>
    <scope>NUCLEOTIDE SEQUENCE [LARGE SCALE GENOMIC DNA]</scope>
    <source>
        <strain evidence="2 3">DB1703</strain>
    </source>
</reference>
<dbReference type="RefSeq" id="WP_171216952.1">
    <property type="nucleotide sequence ID" value="NZ_JABEPP010000001.1"/>
</dbReference>
<feature type="transmembrane region" description="Helical" evidence="1">
    <location>
        <begin position="33"/>
        <end position="51"/>
    </location>
</feature>
<organism evidence="2 3">
    <name type="scientific">Enterovirga aerilata</name>
    <dbReference type="NCBI Taxonomy" id="2730920"/>
    <lineage>
        <taxon>Bacteria</taxon>
        <taxon>Pseudomonadati</taxon>
        <taxon>Pseudomonadota</taxon>
        <taxon>Alphaproteobacteria</taxon>
        <taxon>Hyphomicrobiales</taxon>
        <taxon>Methylobacteriaceae</taxon>
        <taxon>Enterovirga</taxon>
    </lineage>
</organism>
<dbReference type="EMBL" id="JABEPP010000001">
    <property type="protein sequence ID" value="NNM71499.1"/>
    <property type="molecule type" value="Genomic_DNA"/>
</dbReference>
<keyword evidence="3" id="KW-1185">Reference proteome</keyword>
<dbReference type="AlphaFoldDB" id="A0A849I532"/>
<gene>
    <name evidence="2" type="ORF">HJG44_03685</name>
</gene>
<keyword evidence="1" id="KW-1133">Transmembrane helix</keyword>
<evidence type="ECO:0000256" key="1">
    <source>
        <dbReference type="SAM" id="Phobius"/>
    </source>
</evidence>
<comment type="caution">
    <text evidence="2">The sequence shown here is derived from an EMBL/GenBank/DDBJ whole genome shotgun (WGS) entry which is preliminary data.</text>
</comment>
<sequence length="111" mass="11989">MTAFNPGDWRSSLRLFRGPHDRRRPEERNRETVHRWAMIVAFCTCFASLAPPGTFPAALAALLLVAGFASLALAFLQGQSPFAPHLTGFDEAAWSFLASLALGFGLSLPAG</sequence>
<evidence type="ECO:0000313" key="3">
    <source>
        <dbReference type="Proteomes" id="UP000564885"/>
    </source>
</evidence>
<keyword evidence="1" id="KW-0812">Transmembrane</keyword>
<feature type="transmembrane region" description="Helical" evidence="1">
    <location>
        <begin position="57"/>
        <end position="76"/>
    </location>
</feature>
<name>A0A849I532_9HYPH</name>
<proteinExistence type="predicted"/>
<dbReference type="Proteomes" id="UP000564885">
    <property type="component" value="Unassembled WGS sequence"/>
</dbReference>